<dbReference type="GO" id="GO:0003677">
    <property type="term" value="F:DNA binding"/>
    <property type="evidence" value="ECO:0007669"/>
    <property type="project" value="UniProtKB-KW"/>
</dbReference>
<evidence type="ECO:0000259" key="4">
    <source>
        <dbReference type="Pfam" id="PF01420"/>
    </source>
</evidence>
<comment type="caution">
    <text evidence="5">The sequence shown here is derived from an EMBL/GenBank/DDBJ whole genome shotgun (WGS) entry which is preliminary data.</text>
</comment>
<dbReference type="AlphaFoldDB" id="A0A3E1R6B2"/>
<reference evidence="5 6" key="1">
    <citation type="submission" date="2018-05" db="EMBL/GenBank/DDBJ databases">
        <title>Rhodoferax soyangensis sp.nov., isolated from an oligotrophic freshwater lake.</title>
        <authorList>
            <person name="Park M."/>
        </authorList>
    </citation>
    <scope>NUCLEOTIDE SEQUENCE [LARGE SCALE GENOMIC DNA]</scope>
    <source>
        <strain evidence="5 6">IMCC26218</strain>
    </source>
</reference>
<dbReference type="SUPFAM" id="SSF116734">
    <property type="entry name" value="DNA methylase specificity domain"/>
    <property type="match status" value="1"/>
</dbReference>
<keyword evidence="2" id="KW-0680">Restriction system</keyword>
<dbReference type="OrthoDB" id="5298944at2"/>
<dbReference type="Gene3D" id="3.90.220.20">
    <property type="entry name" value="DNA methylase specificity domains"/>
    <property type="match status" value="1"/>
</dbReference>
<gene>
    <name evidence="5" type="ORF">DIC66_22620</name>
</gene>
<dbReference type="GO" id="GO:0009307">
    <property type="term" value="P:DNA restriction-modification system"/>
    <property type="evidence" value="ECO:0007669"/>
    <property type="project" value="UniProtKB-KW"/>
</dbReference>
<evidence type="ECO:0000313" key="5">
    <source>
        <dbReference type="EMBL" id="RFO94612.1"/>
    </source>
</evidence>
<accession>A0A3E1R6B2</accession>
<proteinExistence type="inferred from homology"/>
<name>A0A3E1R6B2_9BURK</name>
<dbReference type="Proteomes" id="UP000260665">
    <property type="component" value="Unassembled WGS sequence"/>
</dbReference>
<dbReference type="Pfam" id="PF01420">
    <property type="entry name" value="Methylase_S"/>
    <property type="match status" value="1"/>
</dbReference>
<dbReference type="InterPro" id="IPR052021">
    <property type="entry name" value="Type-I_RS_S_subunit"/>
</dbReference>
<feature type="domain" description="Type I restriction modification DNA specificity" evidence="4">
    <location>
        <begin position="20"/>
        <end position="190"/>
    </location>
</feature>
<protein>
    <recommendedName>
        <fullName evidence="4">Type I restriction modification DNA specificity domain-containing protein</fullName>
    </recommendedName>
</protein>
<dbReference type="PANTHER" id="PTHR30408:SF12">
    <property type="entry name" value="TYPE I RESTRICTION ENZYME MJAVIII SPECIFICITY SUBUNIT"/>
    <property type="match status" value="1"/>
</dbReference>
<keyword evidence="3" id="KW-0238">DNA-binding</keyword>
<dbReference type="InterPro" id="IPR044946">
    <property type="entry name" value="Restrct_endonuc_typeI_TRD_sf"/>
</dbReference>
<sequence>MANQTNSKVPAIRLTGFSGEWEEKPIGEILSETKRAIVLEDNQQYELVTVKRRNGGVVSRGHLWGREILVKNYSQLQTGDFLISKRQVVHGATGIVPAELNQAIVSNEYLVAVGNNEIATEFLTILASLPDMRKKFFLSSYGVDIEKLFFDADDWKKRNITIPGIAEQTKIGEYFRDMDSLIELHQRKLDRQVALKNAMLQKMFPKSGATTPEIRFKGFTVDADRKLTS</sequence>
<comment type="similarity">
    <text evidence="1">Belongs to the type-I restriction system S methylase family.</text>
</comment>
<organism evidence="5 6">
    <name type="scientific">Rhodoferax lacus</name>
    <dbReference type="NCBI Taxonomy" id="2184758"/>
    <lineage>
        <taxon>Bacteria</taxon>
        <taxon>Pseudomonadati</taxon>
        <taxon>Pseudomonadota</taxon>
        <taxon>Betaproteobacteria</taxon>
        <taxon>Burkholderiales</taxon>
        <taxon>Comamonadaceae</taxon>
        <taxon>Rhodoferax</taxon>
    </lineage>
</organism>
<dbReference type="PANTHER" id="PTHR30408">
    <property type="entry name" value="TYPE-1 RESTRICTION ENZYME ECOKI SPECIFICITY PROTEIN"/>
    <property type="match status" value="1"/>
</dbReference>
<evidence type="ECO:0000256" key="3">
    <source>
        <dbReference type="ARBA" id="ARBA00023125"/>
    </source>
</evidence>
<evidence type="ECO:0000256" key="1">
    <source>
        <dbReference type="ARBA" id="ARBA00010923"/>
    </source>
</evidence>
<dbReference type="EMBL" id="QFZK01000044">
    <property type="protein sequence ID" value="RFO94612.1"/>
    <property type="molecule type" value="Genomic_DNA"/>
</dbReference>
<evidence type="ECO:0000313" key="6">
    <source>
        <dbReference type="Proteomes" id="UP000260665"/>
    </source>
</evidence>
<dbReference type="InterPro" id="IPR000055">
    <property type="entry name" value="Restrct_endonuc_typeI_TRD"/>
</dbReference>
<evidence type="ECO:0000256" key="2">
    <source>
        <dbReference type="ARBA" id="ARBA00022747"/>
    </source>
</evidence>
<dbReference type="RefSeq" id="WP_117180441.1">
    <property type="nucleotide sequence ID" value="NZ_QFZK01000044.1"/>
</dbReference>
<keyword evidence="6" id="KW-1185">Reference proteome</keyword>